<accession>A0A930LMH3</accession>
<dbReference type="GO" id="GO:0008233">
    <property type="term" value="F:peptidase activity"/>
    <property type="evidence" value="ECO:0007669"/>
    <property type="project" value="UniProtKB-KW"/>
</dbReference>
<comment type="caution">
    <text evidence="1">The sequence shown here is derived from an EMBL/GenBank/DDBJ whole genome shotgun (WGS) entry which is preliminary data.</text>
</comment>
<dbReference type="InterPro" id="IPR029455">
    <property type="entry name" value="GHL15"/>
</dbReference>
<sequence>MATSKFERLGGPGKFGAWVRYGGKPITQQQLDFAVKNYSVAILQPWELEAARYLKKHAPQMVVLAYKCLSSTRSYEPGPIYSSGLSFAQAVSLANSGKDFFAHRLNGDRIEWKGYSKHYQMQVWNPGYRWYWVDSVVREMRDSPFDGVMGDNDVENDYYGLNLPIQGVPSMTTIREGLDRLVASAGAELNGIGKILVPNIAESRLRWGKWERHSAYGGGFEEVWLGWGPNDYLASPYAVMQGRDIARGSGGDVSLGVYLTGLKRGASTQKKVTILRTPLSGRKSPLTGTDENFLYGLAGFWVFGGGNFTGISATHHDAYDEIPHAPELTFDLGDAAGGIVVQGTVQTRTFTRGWAALNTGSKDVTVKVPSNLVDAANRPVPSSFTLRAHQGVVYRRR</sequence>
<protein>
    <submittedName>
        <fullName evidence="1">Protease/lipase ABC transporter permease/ATP-binding protein</fullName>
    </submittedName>
</protein>
<evidence type="ECO:0000313" key="1">
    <source>
        <dbReference type="EMBL" id="MBF1672881.1"/>
    </source>
</evidence>
<evidence type="ECO:0000313" key="2">
    <source>
        <dbReference type="Proteomes" id="UP000785653"/>
    </source>
</evidence>
<organism evidence="1 2">
    <name type="scientific">Rothia mucilaginosa</name>
    <dbReference type="NCBI Taxonomy" id="43675"/>
    <lineage>
        <taxon>Bacteria</taxon>
        <taxon>Bacillati</taxon>
        <taxon>Actinomycetota</taxon>
        <taxon>Actinomycetes</taxon>
        <taxon>Micrococcales</taxon>
        <taxon>Micrococcaceae</taxon>
        <taxon>Rothia</taxon>
    </lineage>
</organism>
<name>A0A930LMH3_9MICC</name>
<dbReference type="EMBL" id="JABZXS010000009">
    <property type="protein sequence ID" value="MBF1672881.1"/>
    <property type="molecule type" value="Genomic_DNA"/>
</dbReference>
<reference evidence="1" key="1">
    <citation type="submission" date="2020-04" db="EMBL/GenBank/DDBJ databases">
        <title>Deep metagenomics examines the oral microbiome during advanced dental caries in children, revealing novel taxa and co-occurrences with host molecules.</title>
        <authorList>
            <person name="Baker J.L."/>
            <person name="Morton J.T."/>
            <person name="Dinis M."/>
            <person name="Alvarez R."/>
            <person name="Tran N.C."/>
            <person name="Knight R."/>
            <person name="Edlund A."/>
        </authorList>
    </citation>
    <scope>NUCLEOTIDE SEQUENCE</scope>
    <source>
        <strain evidence="1">JCVI_47_bin.3</strain>
    </source>
</reference>
<dbReference type="Proteomes" id="UP000785653">
    <property type="component" value="Unassembled WGS sequence"/>
</dbReference>
<dbReference type="Pfam" id="PF14885">
    <property type="entry name" value="GHL15"/>
    <property type="match status" value="1"/>
</dbReference>
<gene>
    <name evidence="1" type="ORF">HXO65_01560</name>
</gene>
<keyword evidence="1" id="KW-0645">Protease</keyword>
<dbReference type="AlphaFoldDB" id="A0A930LMH3"/>
<proteinExistence type="predicted"/>
<keyword evidence="1" id="KW-0378">Hydrolase</keyword>
<dbReference type="GO" id="GO:0006508">
    <property type="term" value="P:proteolysis"/>
    <property type="evidence" value="ECO:0007669"/>
    <property type="project" value="UniProtKB-KW"/>
</dbReference>